<organism evidence="1 2">
    <name type="scientific">Paenibacillus bovis</name>
    <dbReference type="NCBI Taxonomy" id="1616788"/>
    <lineage>
        <taxon>Bacteria</taxon>
        <taxon>Bacillati</taxon>
        <taxon>Bacillota</taxon>
        <taxon>Bacilli</taxon>
        <taxon>Bacillales</taxon>
        <taxon>Paenibacillaceae</taxon>
        <taxon>Paenibacillus</taxon>
    </lineage>
</organism>
<dbReference type="AlphaFoldDB" id="A0A172ZDL3"/>
<keyword evidence="2" id="KW-1185">Reference proteome</keyword>
<protein>
    <recommendedName>
        <fullName evidence="3">HEAT repeat domain-containing protein</fullName>
    </recommendedName>
</protein>
<dbReference type="SUPFAM" id="SSF48371">
    <property type="entry name" value="ARM repeat"/>
    <property type="match status" value="1"/>
</dbReference>
<proteinExistence type="predicted"/>
<dbReference type="InterPro" id="IPR016024">
    <property type="entry name" value="ARM-type_fold"/>
</dbReference>
<dbReference type="Gene3D" id="1.25.10.10">
    <property type="entry name" value="Leucine-rich Repeat Variant"/>
    <property type="match status" value="1"/>
</dbReference>
<name>A0A172ZDL3_9BACL</name>
<sequence length="621" mass="70913">MSTALLQEVYQEVRRLYIAGSELSAGDFRLQKLLPRVEQLGERAAVFQKIAEGIRELIQPLAAAGQESASAIKLQRLALLLFSVLRTQGSTTAAGELQPVTSRPASLTTTYTYRKIAPLQQALTTTGGGRHEIVKEAFAAGIFQDLRTLPLAIGALNDVYVEIADMAAEQILPSYGAPIIPYMLEHFDRSGGRLEARKLKVIYRIGGTDYMELYAEAAESGSEEVRTTAIAMLRGHEEYTPSLIRWTRDKKKSIREAAYAALAGSRSQDAMECLYHAFHSKDIELVTAALREEMAGELTEKLLLDYWKDVEQVLTEQEEKQLDKLQMRIEAYVSLFCLSDHALLNKLYYLILNHYSQFAQDRWYMLMNQVVSYVEEHGEREMLPLMFQLEDYSDNYLPYAFRMAYRLLSPAELYERYVGKEGLLQAGVVSKKRKARLPKLRKALYSLLIHDAMEPVIGTAYDPSEERLAYTLRLIPLEQVEQQWDIRWVDWAVKIDDSELVAALLRSDMPDIQTYLIGKLKKNPEFRNRWAPLILQGLDRSGISKAEKRELLWTALDDKRNTSMYTLDPYIVRSLLEFPVEDIERLEALLTPEDNKSGSRFRYEAAGQIEYVINTLKGMRA</sequence>
<reference evidence="2" key="1">
    <citation type="submission" date="2015-10" db="EMBL/GenBank/DDBJ databases">
        <title>Genome of Paenibacillus bovis sp. nov.</title>
        <authorList>
            <person name="Wu Z."/>
            <person name="Gao C."/>
            <person name="Liu Z."/>
            <person name="Zheng H."/>
        </authorList>
    </citation>
    <scope>NUCLEOTIDE SEQUENCE [LARGE SCALE GENOMIC DNA]</scope>
    <source>
        <strain evidence="2">BD3526</strain>
    </source>
</reference>
<dbReference type="KEGG" id="pbv:AR543_06880"/>
<dbReference type="STRING" id="1616788.AR543_06880"/>
<dbReference type="Pfam" id="PF13646">
    <property type="entry name" value="HEAT_2"/>
    <property type="match status" value="1"/>
</dbReference>
<accession>A0A172ZDL3</accession>
<reference evidence="1 2" key="2">
    <citation type="journal article" date="2016" name="Int. J. Syst. Evol. Microbiol.">
        <title>Paenibacillus bovis sp. nov., isolated from raw yak (Bos grunniens) milk.</title>
        <authorList>
            <person name="Gao C."/>
            <person name="Han J."/>
            <person name="Liu Z."/>
            <person name="Xu X."/>
            <person name="Hang F."/>
            <person name="Wu Z."/>
        </authorList>
    </citation>
    <scope>NUCLEOTIDE SEQUENCE [LARGE SCALE GENOMIC DNA]</scope>
    <source>
        <strain evidence="1 2">BD3526</strain>
    </source>
</reference>
<evidence type="ECO:0000313" key="1">
    <source>
        <dbReference type="EMBL" id="ANF95754.1"/>
    </source>
</evidence>
<dbReference type="OrthoDB" id="83685at2"/>
<dbReference type="EMBL" id="CP013023">
    <property type="protein sequence ID" value="ANF95754.1"/>
    <property type="molecule type" value="Genomic_DNA"/>
</dbReference>
<dbReference type="InterPro" id="IPR011989">
    <property type="entry name" value="ARM-like"/>
</dbReference>
<gene>
    <name evidence="1" type="ORF">AR543_06880</name>
</gene>
<dbReference type="Proteomes" id="UP000078148">
    <property type="component" value="Chromosome"/>
</dbReference>
<evidence type="ECO:0008006" key="3">
    <source>
        <dbReference type="Google" id="ProtNLM"/>
    </source>
</evidence>
<dbReference type="RefSeq" id="WP_060532984.1">
    <property type="nucleotide sequence ID" value="NZ_CP013023.1"/>
</dbReference>
<evidence type="ECO:0000313" key="2">
    <source>
        <dbReference type="Proteomes" id="UP000078148"/>
    </source>
</evidence>